<keyword evidence="2" id="KW-1185">Reference proteome</keyword>
<gene>
    <name evidence="1" type="ORF">L6452_07225</name>
</gene>
<dbReference type="Proteomes" id="UP001055879">
    <property type="component" value="Linkage Group LG02"/>
</dbReference>
<proteinExistence type="predicted"/>
<evidence type="ECO:0000313" key="2">
    <source>
        <dbReference type="Proteomes" id="UP001055879"/>
    </source>
</evidence>
<reference evidence="1 2" key="2">
    <citation type="journal article" date="2022" name="Mol. Ecol. Resour.">
        <title>The genomes of chicory, endive, great burdock and yacon provide insights into Asteraceae paleo-polyploidization history and plant inulin production.</title>
        <authorList>
            <person name="Fan W."/>
            <person name="Wang S."/>
            <person name="Wang H."/>
            <person name="Wang A."/>
            <person name="Jiang F."/>
            <person name="Liu H."/>
            <person name="Zhao H."/>
            <person name="Xu D."/>
            <person name="Zhang Y."/>
        </authorList>
    </citation>
    <scope>NUCLEOTIDE SEQUENCE [LARGE SCALE GENOMIC DNA]</scope>
    <source>
        <strain evidence="2">cv. Niubang</strain>
    </source>
</reference>
<organism evidence="1 2">
    <name type="scientific">Arctium lappa</name>
    <name type="common">Greater burdock</name>
    <name type="synonym">Lappa major</name>
    <dbReference type="NCBI Taxonomy" id="4217"/>
    <lineage>
        <taxon>Eukaryota</taxon>
        <taxon>Viridiplantae</taxon>
        <taxon>Streptophyta</taxon>
        <taxon>Embryophyta</taxon>
        <taxon>Tracheophyta</taxon>
        <taxon>Spermatophyta</taxon>
        <taxon>Magnoliopsida</taxon>
        <taxon>eudicotyledons</taxon>
        <taxon>Gunneridae</taxon>
        <taxon>Pentapetalae</taxon>
        <taxon>asterids</taxon>
        <taxon>campanulids</taxon>
        <taxon>Asterales</taxon>
        <taxon>Asteraceae</taxon>
        <taxon>Carduoideae</taxon>
        <taxon>Cardueae</taxon>
        <taxon>Arctiinae</taxon>
        <taxon>Arctium</taxon>
    </lineage>
</organism>
<name>A0ACB9EKT2_ARCLA</name>
<protein>
    <submittedName>
        <fullName evidence="1">Uncharacterized protein</fullName>
    </submittedName>
</protein>
<evidence type="ECO:0000313" key="1">
    <source>
        <dbReference type="EMBL" id="KAI3759420.1"/>
    </source>
</evidence>
<comment type="caution">
    <text evidence="1">The sequence shown here is derived from an EMBL/GenBank/DDBJ whole genome shotgun (WGS) entry which is preliminary data.</text>
</comment>
<reference evidence="2" key="1">
    <citation type="journal article" date="2022" name="Mol. Ecol. Resour.">
        <title>The genomes of chicory, endive, great burdock and yacon provide insights into Asteraceae palaeo-polyploidization history and plant inulin production.</title>
        <authorList>
            <person name="Fan W."/>
            <person name="Wang S."/>
            <person name="Wang H."/>
            <person name="Wang A."/>
            <person name="Jiang F."/>
            <person name="Liu H."/>
            <person name="Zhao H."/>
            <person name="Xu D."/>
            <person name="Zhang Y."/>
        </authorList>
    </citation>
    <scope>NUCLEOTIDE SEQUENCE [LARGE SCALE GENOMIC DNA]</scope>
    <source>
        <strain evidence="2">cv. Niubang</strain>
    </source>
</reference>
<dbReference type="EMBL" id="CM042048">
    <property type="protein sequence ID" value="KAI3759420.1"/>
    <property type="molecule type" value="Genomic_DNA"/>
</dbReference>
<accession>A0ACB9EKT2</accession>
<sequence length="107" mass="12548">MGWWLLAAHQAFHVHVGVAIKDDPKLYPFVIQIIMKIESDIWFPYSTVSMIQDQFPLFRLLPSQNPIRRFKPGSQRNHSDLTIDFMEVTCPFASLVQCRYQVGFYDI</sequence>